<gene>
    <name evidence="2" type="ordered locus">MTR_8g085430</name>
</gene>
<feature type="domain" description="F-box" evidence="1">
    <location>
        <begin position="16"/>
        <end position="55"/>
    </location>
</feature>
<dbReference type="InterPro" id="IPR055294">
    <property type="entry name" value="FBL60-like"/>
</dbReference>
<organism evidence="2 4">
    <name type="scientific">Medicago truncatula</name>
    <name type="common">Barrel medic</name>
    <name type="synonym">Medicago tribuloides</name>
    <dbReference type="NCBI Taxonomy" id="3880"/>
    <lineage>
        <taxon>Eukaryota</taxon>
        <taxon>Viridiplantae</taxon>
        <taxon>Streptophyta</taxon>
        <taxon>Embryophyta</taxon>
        <taxon>Tracheophyta</taxon>
        <taxon>Spermatophyta</taxon>
        <taxon>Magnoliopsida</taxon>
        <taxon>eudicotyledons</taxon>
        <taxon>Gunneridae</taxon>
        <taxon>Pentapetalae</taxon>
        <taxon>rosids</taxon>
        <taxon>fabids</taxon>
        <taxon>Fabales</taxon>
        <taxon>Fabaceae</taxon>
        <taxon>Papilionoideae</taxon>
        <taxon>50 kb inversion clade</taxon>
        <taxon>NPAAA clade</taxon>
        <taxon>Hologalegina</taxon>
        <taxon>IRL clade</taxon>
        <taxon>Trifolieae</taxon>
        <taxon>Medicago</taxon>
    </lineage>
</organism>
<dbReference type="HOGENOM" id="CLU_010721_1_0_1"/>
<dbReference type="OMA" id="VNRFIHA"/>
<dbReference type="STRING" id="3880.G7LHW6"/>
<dbReference type="EnsemblPlants" id="AET04160">
    <property type="protein sequence ID" value="AET04160"/>
    <property type="gene ID" value="MTR_8g085430"/>
</dbReference>
<evidence type="ECO:0000313" key="2">
    <source>
        <dbReference type="EMBL" id="AET04160.1"/>
    </source>
</evidence>
<dbReference type="InterPro" id="IPR055411">
    <property type="entry name" value="LRR_FXL15/At3g58940/PEG3-like"/>
</dbReference>
<dbReference type="Proteomes" id="UP000002051">
    <property type="component" value="Chromosome 8"/>
</dbReference>
<dbReference type="AlphaFoldDB" id="G7LHW6"/>
<dbReference type="InterPro" id="IPR006566">
    <property type="entry name" value="FBD"/>
</dbReference>
<sequence length="331" mass="37645">MSSEHLNPTVDRIRVLPDSVICHILSFLPTKQSATTSILSKRWNPLWLSVLTLDFDDQNLREFATFRHFVYSVIRDPPLSVITSRNNTQTIQSFLLKCDFSSGFDPHDVNRFIHAVVQRGVQYLNLEMSPFKLSFKLPLCVFSCSNLTALKLKALTIDCSSDFNFPLLKTLHLDTILFDGVHDGFLRLLNGCPILEDLEAKDLLVHSSSLLCYQIEVLQHCPKLQNLTIHEVLFVDGSRDGNGIKDIDWMDQPIVPECLSSQLKTCSLIGYKGMNCDFHFAKYILKNAKELQTMTINASPVDINIKLQMLIKLSLCCVQGDQLHVKFHFID</sequence>
<dbReference type="PANTHER" id="PTHR31293">
    <property type="entry name" value="RNI-LIKE SUPERFAMILY PROTEIN"/>
    <property type="match status" value="1"/>
</dbReference>
<dbReference type="SUPFAM" id="SSF81383">
    <property type="entry name" value="F-box domain"/>
    <property type="match status" value="1"/>
</dbReference>
<dbReference type="Gene3D" id="1.20.1280.50">
    <property type="match status" value="1"/>
</dbReference>
<dbReference type="SMART" id="SM00256">
    <property type="entry name" value="FBOX"/>
    <property type="match status" value="1"/>
</dbReference>
<dbReference type="Pfam" id="PF08387">
    <property type="entry name" value="FBD"/>
    <property type="match status" value="1"/>
</dbReference>
<dbReference type="InterPro" id="IPR001810">
    <property type="entry name" value="F-box_dom"/>
</dbReference>
<dbReference type="PANTHER" id="PTHR31293:SF16">
    <property type="entry name" value="RNI-LIKE SUPERFAMILY PROTEIN"/>
    <property type="match status" value="1"/>
</dbReference>
<proteinExistence type="predicted"/>
<dbReference type="CDD" id="cd22160">
    <property type="entry name" value="F-box_AtFBL13-like"/>
    <property type="match status" value="1"/>
</dbReference>
<reference evidence="2 4" key="1">
    <citation type="journal article" date="2011" name="Nature">
        <title>The Medicago genome provides insight into the evolution of rhizobial symbioses.</title>
        <authorList>
            <person name="Young N.D."/>
            <person name="Debelle F."/>
            <person name="Oldroyd G.E."/>
            <person name="Geurts R."/>
            <person name="Cannon S.B."/>
            <person name="Udvardi M.K."/>
            <person name="Benedito V.A."/>
            <person name="Mayer K.F."/>
            <person name="Gouzy J."/>
            <person name="Schoof H."/>
            <person name="Van de Peer Y."/>
            <person name="Proost S."/>
            <person name="Cook D.R."/>
            <person name="Meyers B.C."/>
            <person name="Spannagl M."/>
            <person name="Cheung F."/>
            <person name="De Mita S."/>
            <person name="Krishnakumar V."/>
            <person name="Gundlach H."/>
            <person name="Zhou S."/>
            <person name="Mudge J."/>
            <person name="Bharti A.K."/>
            <person name="Murray J.D."/>
            <person name="Naoumkina M.A."/>
            <person name="Rosen B."/>
            <person name="Silverstein K.A."/>
            <person name="Tang H."/>
            <person name="Rombauts S."/>
            <person name="Zhao P.X."/>
            <person name="Zhou P."/>
            <person name="Barbe V."/>
            <person name="Bardou P."/>
            <person name="Bechner M."/>
            <person name="Bellec A."/>
            <person name="Berger A."/>
            <person name="Berges H."/>
            <person name="Bidwell S."/>
            <person name="Bisseling T."/>
            <person name="Choisne N."/>
            <person name="Couloux A."/>
            <person name="Denny R."/>
            <person name="Deshpande S."/>
            <person name="Dai X."/>
            <person name="Doyle J.J."/>
            <person name="Dudez A.M."/>
            <person name="Farmer A.D."/>
            <person name="Fouteau S."/>
            <person name="Franken C."/>
            <person name="Gibelin C."/>
            <person name="Gish J."/>
            <person name="Goldstein S."/>
            <person name="Gonzalez A.J."/>
            <person name="Green P.J."/>
            <person name="Hallab A."/>
            <person name="Hartog M."/>
            <person name="Hua A."/>
            <person name="Humphray S.J."/>
            <person name="Jeong D.H."/>
            <person name="Jing Y."/>
            <person name="Jocker A."/>
            <person name="Kenton S.M."/>
            <person name="Kim D.J."/>
            <person name="Klee K."/>
            <person name="Lai H."/>
            <person name="Lang C."/>
            <person name="Lin S."/>
            <person name="Macmil S.L."/>
            <person name="Magdelenat G."/>
            <person name="Matthews L."/>
            <person name="McCorrison J."/>
            <person name="Monaghan E.L."/>
            <person name="Mun J.H."/>
            <person name="Najar F.Z."/>
            <person name="Nicholson C."/>
            <person name="Noirot C."/>
            <person name="O'Bleness M."/>
            <person name="Paule C.R."/>
            <person name="Poulain J."/>
            <person name="Prion F."/>
            <person name="Qin B."/>
            <person name="Qu C."/>
            <person name="Retzel E.F."/>
            <person name="Riddle C."/>
            <person name="Sallet E."/>
            <person name="Samain S."/>
            <person name="Samson N."/>
            <person name="Sanders I."/>
            <person name="Saurat O."/>
            <person name="Scarpelli C."/>
            <person name="Schiex T."/>
            <person name="Segurens B."/>
            <person name="Severin A.J."/>
            <person name="Sherrier D.J."/>
            <person name="Shi R."/>
            <person name="Sims S."/>
            <person name="Singer S.R."/>
            <person name="Sinharoy S."/>
            <person name="Sterck L."/>
            <person name="Viollet A."/>
            <person name="Wang B.B."/>
            <person name="Wang K."/>
            <person name="Wang M."/>
            <person name="Wang X."/>
            <person name="Warfsmann J."/>
            <person name="Weissenbach J."/>
            <person name="White D.D."/>
            <person name="White J.D."/>
            <person name="Wiley G.B."/>
            <person name="Wincker P."/>
            <person name="Xing Y."/>
            <person name="Yang L."/>
            <person name="Yao Z."/>
            <person name="Ying F."/>
            <person name="Zhai J."/>
            <person name="Zhou L."/>
            <person name="Zuber A."/>
            <person name="Denarie J."/>
            <person name="Dixon R.A."/>
            <person name="May G.D."/>
            <person name="Schwartz D.C."/>
            <person name="Rogers J."/>
            <person name="Quetier F."/>
            <person name="Town C.D."/>
            <person name="Roe B.A."/>
        </authorList>
    </citation>
    <scope>NUCLEOTIDE SEQUENCE [LARGE SCALE GENOMIC DNA]</scope>
    <source>
        <strain evidence="2">A17</strain>
        <strain evidence="3 4">cv. Jemalong A17</strain>
    </source>
</reference>
<reference evidence="3" key="3">
    <citation type="submission" date="2015-04" db="UniProtKB">
        <authorList>
            <consortium name="EnsemblPlants"/>
        </authorList>
    </citation>
    <scope>IDENTIFICATION</scope>
    <source>
        <strain evidence="3">cv. Jemalong A17</strain>
    </source>
</reference>
<name>G7LHW6_MEDTR</name>
<dbReference type="Pfam" id="PF00646">
    <property type="entry name" value="F-box"/>
    <property type="match status" value="1"/>
</dbReference>
<protein>
    <submittedName>
        <fullName evidence="2">F-box/RNI/FBD-like domain protein</fullName>
    </submittedName>
</protein>
<dbReference type="InterPro" id="IPR036047">
    <property type="entry name" value="F-box-like_dom_sf"/>
</dbReference>
<dbReference type="SUPFAM" id="SSF52047">
    <property type="entry name" value="RNI-like"/>
    <property type="match status" value="1"/>
</dbReference>
<accession>G7LHW6</accession>
<evidence type="ECO:0000259" key="1">
    <source>
        <dbReference type="SMART" id="SM00256"/>
    </source>
</evidence>
<evidence type="ECO:0000313" key="3">
    <source>
        <dbReference type="EnsemblPlants" id="AET04160"/>
    </source>
</evidence>
<dbReference type="PaxDb" id="3880-AET04160"/>
<dbReference type="EMBL" id="CM001224">
    <property type="protein sequence ID" value="AET04160.1"/>
    <property type="molecule type" value="Genomic_DNA"/>
</dbReference>
<dbReference type="InterPro" id="IPR053781">
    <property type="entry name" value="F-box_AtFBL13-like"/>
</dbReference>
<reference evidence="2 4" key="2">
    <citation type="journal article" date="2014" name="BMC Genomics">
        <title>An improved genome release (version Mt4.0) for the model legume Medicago truncatula.</title>
        <authorList>
            <person name="Tang H."/>
            <person name="Krishnakumar V."/>
            <person name="Bidwell S."/>
            <person name="Rosen B."/>
            <person name="Chan A."/>
            <person name="Zhou S."/>
            <person name="Gentzbittel L."/>
            <person name="Childs K.L."/>
            <person name="Yandell M."/>
            <person name="Gundlach H."/>
            <person name="Mayer K.F."/>
            <person name="Schwartz D.C."/>
            <person name="Town C.D."/>
        </authorList>
    </citation>
    <scope>GENOME REANNOTATION</scope>
    <source>
        <strain evidence="3 4">cv. Jemalong A17</strain>
    </source>
</reference>
<dbReference type="Pfam" id="PF24758">
    <property type="entry name" value="LRR_At5g56370"/>
    <property type="match status" value="1"/>
</dbReference>
<keyword evidence="4" id="KW-1185">Reference proteome</keyword>
<evidence type="ECO:0000313" key="4">
    <source>
        <dbReference type="Proteomes" id="UP000002051"/>
    </source>
</evidence>